<dbReference type="InParanoid" id="D7DQX1"/>
<name>D7DQX1_METV3</name>
<dbReference type="InterPro" id="IPR019212">
    <property type="entry name" value="EhaG-like"/>
</dbReference>
<keyword evidence="1" id="KW-0812">Transmembrane</keyword>
<dbReference type="Pfam" id="PF09878">
    <property type="entry name" value="EhaG"/>
    <property type="match status" value="1"/>
</dbReference>
<protein>
    <recommendedName>
        <fullName evidence="4">Membrane-bound hydrogenase subunit ehaG</fullName>
    </recommendedName>
</protein>
<gene>
    <name evidence="2" type="ordered locus">Mvol_1593</name>
</gene>
<dbReference type="eggNOG" id="arCOG04832">
    <property type="taxonomic scope" value="Archaea"/>
</dbReference>
<keyword evidence="1" id="KW-1133">Transmembrane helix</keyword>
<feature type="transmembrane region" description="Helical" evidence="1">
    <location>
        <begin position="132"/>
        <end position="162"/>
    </location>
</feature>
<reference evidence="2 3" key="1">
    <citation type="submission" date="2010-05" db="EMBL/GenBank/DDBJ databases">
        <title>Complete sequence of Methanococcus voltae A3.</title>
        <authorList>
            <consortium name="US DOE Joint Genome Institute"/>
            <person name="Lucas S."/>
            <person name="Copeland A."/>
            <person name="Lapidus A."/>
            <person name="Cheng J.-F."/>
            <person name="Bruce D."/>
            <person name="Goodwin L."/>
            <person name="Pitluck S."/>
            <person name="Lowry S."/>
            <person name="Clum A."/>
            <person name="Land M."/>
            <person name="Hauser L."/>
            <person name="Kyrpides N."/>
            <person name="Mikhailova N."/>
            <person name="Whitman W.B."/>
            <person name="Woyke T."/>
        </authorList>
    </citation>
    <scope>NUCLEOTIDE SEQUENCE [LARGE SCALE GENOMIC DNA]</scope>
    <source>
        <strain evidence="3">ATCC BAA-1334 / A3</strain>
    </source>
</reference>
<dbReference type="EMBL" id="CP002057">
    <property type="protein sequence ID" value="ADI37248.1"/>
    <property type="molecule type" value="Genomic_DNA"/>
</dbReference>
<evidence type="ECO:0000313" key="3">
    <source>
        <dbReference type="Proteomes" id="UP000007722"/>
    </source>
</evidence>
<dbReference type="AlphaFoldDB" id="D7DQX1"/>
<dbReference type="FunCoup" id="D7DQX1">
    <property type="interactions" value="2"/>
</dbReference>
<dbReference type="KEGG" id="mvo:Mvol_1593"/>
<dbReference type="OrthoDB" id="65410at2157"/>
<organism evidence="2 3">
    <name type="scientific">Methanococcus voltae (strain ATCC BAA-1334 / A3)</name>
    <dbReference type="NCBI Taxonomy" id="456320"/>
    <lineage>
        <taxon>Archaea</taxon>
        <taxon>Methanobacteriati</taxon>
        <taxon>Methanobacteriota</taxon>
        <taxon>Methanomada group</taxon>
        <taxon>Methanococci</taxon>
        <taxon>Methanococcales</taxon>
        <taxon>Methanococcaceae</taxon>
        <taxon>Methanococcus</taxon>
    </lineage>
</organism>
<keyword evidence="3" id="KW-1185">Reference proteome</keyword>
<evidence type="ECO:0000256" key="1">
    <source>
        <dbReference type="SAM" id="Phobius"/>
    </source>
</evidence>
<feature type="transmembrane region" description="Helical" evidence="1">
    <location>
        <begin position="62"/>
        <end position="83"/>
    </location>
</feature>
<dbReference type="Proteomes" id="UP000007722">
    <property type="component" value="Chromosome"/>
</dbReference>
<feature type="transmembrane region" description="Helical" evidence="1">
    <location>
        <begin position="210"/>
        <end position="234"/>
    </location>
</feature>
<evidence type="ECO:0000313" key="2">
    <source>
        <dbReference type="EMBL" id="ADI37248.1"/>
    </source>
</evidence>
<evidence type="ECO:0008006" key="4">
    <source>
        <dbReference type="Google" id="ProtNLM"/>
    </source>
</evidence>
<proteinExistence type="predicted"/>
<feature type="transmembrane region" description="Helical" evidence="1">
    <location>
        <begin position="35"/>
        <end position="56"/>
    </location>
</feature>
<dbReference type="HOGENOM" id="CLU_1369520_0_0_2"/>
<dbReference type="STRING" id="456320.Mvol_1593"/>
<accession>D7DQX1</accession>
<keyword evidence="1" id="KW-0472">Membrane</keyword>
<feature type="transmembrane region" description="Helical" evidence="1">
    <location>
        <begin position="6"/>
        <end position="28"/>
    </location>
</feature>
<feature type="transmembrane region" description="Helical" evidence="1">
    <location>
        <begin position="182"/>
        <end position="203"/>
    </location>
</feature>
<sequence>MPLDIVSMFYSNSIIVGIIVGVISLYAISREKWDVNMIILSDVVELAMLIIVASVGSDLAEALILPGLVVGMAELLAVSEIYISRKNIADEKITCKSKSRKSKLLEEFTIKGSPNLNVEFTKMQILKTSPKFIAVVLIIYGAILSGFTGGAVMASGLIYYLLSKRVIGEKISKADFLNIWDGFISFSGIAWALWVLGFLGFFIMPSKWSVFLLIAALGLVLKVGSKLGLIGQVWEP</sequence>